<proteinExistence type="inferred from homology"/>
<dbReference type="GO" id="GO:0016973">
    <property type="term" value="P:poly(A)+ mRNA export from nucleus"/>
    <property type="evidence" value="ECO:0007669"/>
    <property type="project" value="EnsemblFungi"/>
</dbReference>
<dbReference type="AlphaFoldDB" id="A0A0A1TGN5"/>
<evidence type="ECO:0000313" key="4">
    <source>
        <dbReference type="Proteomes" id="UP000039046"/>
    </source>
</evidence>
<evidence type="ECO:0000256" key="1">
    <source>
        <dbReference type="ARBA" id="ARBA00007114"/>
    </source>
</evidence>
<reference evidence="3 4" key="1">
    <citation type="journal article" date="2015" name="Genome Announc.">
        <title>Draft Genome Sequence and Gene Annotation of the Entomopathogenic Fungus Verticillium hemipterigenum.</title>
        <authorList>
            <person name="Horn F."/>
            <person name="Habel A."/>
            <person name="Scharf D.H."/>
            <person name="Dworschak J."/>
            <person name="Brakhage A.A."/>
            <person name="Guthke R."/>
            <person name="Hertweck C."/>
            <person name="Linde J."/>
        </authorList>
    </citation>
    <scope>NUCLEOTIDE SEQUENCE [LARGE SCALE GENOMIC DNA]</scope>
</reference>
<dbReference type="GO" id="GO:0030686">
    <property type="term" value="C:90S preribosome"/>
    <property type="evidence" value="ECO:0007669"/>
    <property type="project" value="EnsemblFungi"/>
</dbReference>
<sequence>MPKTPSAPQGGRRHNPLEDDITASGLLRNKPSKRKSRDVDESEANFVDSKASKNILRIGRELAEEDNAERGTNIIPAATIDNFGYGSRFDEAEDEHKTYGDDEAWGDDDEEVEEVEVDPEDLETYRKFMPDEEADDLLKHGWDQKPHGDYDDDEPVNLADLILQKIADHEAMQGRSEPMEAVDDYEIPEKVVEAYTKIGEILSRYKSGPLPKPFKILPTIPHWEEILDITKPEKWTTNACYQATRIFVACKPIVVQRFLEIVILERVREDIYENKKLNVHLFNSLKKALYKPSSFFKGFLFPLIGSGTCTLREAHIISAVLARVSIPVLHSAAAIKGLCDIAAQEASQGSEGGGATNIFIKTLLEKKYALPYQAIDAVVFHFLRFRNEDPSVTGGDEAMGGDGLASKLPVIWHQSLLAFAQRYKGDITEDQREALLDLLLSHGHSAIGPEVRRELLAGRGRGVPLEQTAAAFDGDDTMVIDA</sequence>
<accession>A0A0A1TGN5</accession>
<dbReference type="PANTHER" id="PTHR12821">
    <property type="entry name" value="BYSTIN"/>
    <property type="match status" value="1"/>
</dbReference>
<dbReference type="PANTHER" id="PTHR12821:SF0">
    <property type="entry name" value="BYSTIN"/>
    <property type="match status" value="1"/>
</dbReference>
<gene>
    <name evidence="3" type="ORF">VHEMI04545</name>
</gene>
<dbReference type="OrthoDB" id="2192561at2759"/>
<dbReference type="GO" id="GO:0000447">
    <property type="term" value="P:endonucleolytic cleavage in ITS1 to separate SSU-rRNA from 5.8S rRNA and LSU-rRNA from tricistronic rRNA transcript (SSU-rRNA, 5.8S rRNA, LSU-rRNA)"/>
    <property type="evidence" value="ECO:0007669"/>
    <property type="project" value="EnsemblFungi"/>
</dbReference>
<evidence type="ECO:0000313" key="3">
    <source>
        <dbReference type="EMBL" id="CEJ87898.1"/>
    </source>
</evidence>
<dbReference type="EMBL" id="CDHN01000002">
    <property type="protein sequence ID" value="CEJ87898.1"/>
    <property type="molecule type" value="Genomic_DNA"/>
</dbReference>
<keyword evidence="4" id="KW-1185">Reference proteome</keyword>
<dbReference type="InterPro" id="IPR007955">
    <property type="entry name" value="Bystin"/>
</dbReference>
<organism evidence="3 4">
    <name type="scientific">[Torrubiella] hemipterigena</name>
    <dbReference type="NCBI Taxonomy" id="1531966"/>
    <lineage>
        <taxon>Eukaryota</taxon>
        <taxon>Fungi</taxon>
        <taxon>Dikarya</taxon>
        <taxon>Ascomycota</taxon>
        <taxon>Pezizomycotina</taxon>
        <taxon>Sordariomycetes</taxon>
        <taxon>Hypocreomycetidae</taxon>
        <taxon>Hypocreales</taxon>
        <taxon>Clavicipitaceae</taxon>
        <taxon>Clavicipitaceae incertae sedis</taxon>
        <taxon>'Torrubiella' clade</taxon>
    </lineage>
</organism>
<dbReference type="STRING" id="1531966.A0A0A1TGN5"/>
<dbReference type="GO" id="GO:0030688">
    <property type="term" value="C:preribosome, small subunit precursor"/>
    <property type="evidence" value="ECO:0007669"/>
    <property type="project" value="EnsemblFungi"/>
</dbReference>
<dbReference type="GO" id="GO:0005737">
    <property type="term" value="C:cytoplasm"/>
    <property type="evidence" value="ECO:0007669"/>
    <property type="project" value="EnsemblFungi"/>
</dbReference>
<comment type="similarity">
    <text evidence="1">Belongs to the bystin family.</text>
</comment>
<name>A0A0A1TGN5_9HYPO</name>
<dbReference type="Proteomes" id="UP000039046">
    <property type="component" value="Unassembled WGS sequence"/>
</dbReference>
<feature type="region of interest" description="Disordered" evidence="2">
    <location>
        <begin position="1"/>
        <end position="45"/>
    </location>
</feature>
<protein>
    <submittedName>
        <fullName evidence="3">Putative Bystin</fullName>
    </submittedName>
</protein>
<dbReference type="HOGENOM" id="CLU_029727_0_1_1"/>
<evidence type="ECO:0000256" key="2">
    <source>
        <dbReference type="SAM" id="MobiDB-lite"/>
    </source>
</evidence>
<dbReference type="GO" id="GO:0032040">
    <property type="term" value="C:small-subunit processome"/>
    <property type="evidence" value="ECO:0007669"/>
    <property type="project" value="EnsemblFungi"/>
</dbReference>
<dbReference type="GO" id="GO:0030515">
    <property type="term" value="F:snoRNA binding"/>
    <property type="evidence" value="ECO:0007669"/>
    <property type="project" value="EnsemblFungi"/>
</dbReference>
<dbReference type="Pfam" id="PF05291">
    <property type="entry name" value="Bystin"/>
    <property type="match status" value="1"/>
</dbReference>